<dbReference type="AlphaFoldDB" id="A0AAV6VZM1"/>
<accession>A0AAV6VZM1</accession>
<gene>
    <name evidence="1" type="ORF">JTE90_024342</name>
</gene>
<reference evidence="1 2" key="1">
    <citation type="journal article" date="2022" name="Nat. Ecol. Evol.">
        <title>A masculinizing supergene underlies an exaggerated male reproductive morph in a spider.</title>
        <authorList>
            <person name="Hendrickx F."/>
            <person name="De Corte Z."/>
            <person name="Sonet G."/>
            <person name="Van Belleghem S.M."/>
            <person name="Kostlbacher S."/>
            <person name="Vangestel C."/>
        </authorList>
    </citation>
    <scope>NUCLEOTIDE SEQUENCE [LARGE SCALE GENOMIC DNA]</scope>
    <source>
        <strain evidence="1">W744_W776</strain>
    </source>
</reference>
<name>A0AAV6VZM1_9ARAC</name>
<evidence type="ECO:0000313" key="1">
    <source>
        <dbReference type="EMBL" id="KAG8201473.1"/>
    </source>
</evidence>
<comment type="caution">
    <text evidence="1">The sequence shown here is derived from an EMBL/GenBank/DDBJ whole genome shotgun (WGS) entry which is preliminary data.</text>
</comment>
<organism evidence="1 2">
    <name type="scientific">Oedothorax gibbosus</name>
    <dbReference type="NCBI Taxonomy" id="931172"/>
    <lineage>
        <taxon>Eukaryota</taxon>
        <taxon>Metazoa</taxon>
        <taxon>Ecdysozoa</taxon>
        <taxon>Arthropoda</taxon>
        <taxon>Chelicerata</taxon>
        <taxon>Arachnida</taxon>
        <taxon>Araneae</taxon>
        <taxon>Araneomorphae</taxon>
        <taxon>Entelegynae</taxon>
        <taxon>Araneoidea</taxon>
        <taxon>Linyphiidae</taxon>
        <taxon>Erigoninae</taxon>
        <taxon>Oedothorax</taxon>
    </lineage>
</organism>
<keyword evidence="2" id="KW-1185">Reference proteome</keyword>
<protein>
    <submittedName>
        <fullName evidence="1">Uncharacterized protein</fullName>
    </submittedName>
</protein>
<proteinExistence type="predicted"/>
<sequence length="109" mass="12417">MDSADDFLGKLSILEKPNVLENQTSNFHPGRLDTGESFFTFSYLSVERCFPMSLGREPVHALYLLRTTELSPVWLTFGVFLCVEQFYFSYSQNRGCLLVSLSPKSDSFV</sequence>
<dbReference type="Proteomes" id="UP000827092">
    <property type="component" value="Unassembled WGS sequence"/>
</dbReference>
<evidence type="ECO:0000313" key="2">
    <source>
        <dbReference type="Proteomes" id="UP000827092"/>
    </source>
</evidence>
<dbReference type="EMBL" id="JAFNEN010000005">
    <property type="protein sequence ID" value="KAG8201473.1"/>
    <property type="molecule type" value="Genomic_DNA"/>
</dbReference>